<gene>
    <name evidence="12" type="ORF">ACA1_131490</name>
</gene>
<evidence type="ECO:0000256" key="7">
    <source>
        <dbReference type="ARBA" id="ARBA00022833"/>
    </source>
</evidence>
<dbReference type="InterPro" id="IPR002893">
    <property type="entry name" value="Znf_MYND"/>
</dbReference>
<dbReference type="SUPFAM" id="SSF82199">
    <property type="entry name" value="SET domain"/>
    <property type="match status" value="1"/>
</dbReference>
<dbReference type="VEuPathDB" id="AmoebaDB:ACA1_131490"/>
<keyword evidence="5" id="KW-0479">Metal-binding</keyword>
<dbReference type="GO" id="GO:0008270">
    <property type="term" value="F:zinc ion binding"/>
    <property type="evidence" value="ECO:0007669"/>
    <property type="project" value="UniProtKB-KW"/>
</dbReference>
<evidence type="ECO:0000256" key="5">
    <source>
        <dbReference type="ARBA" id="ARBA00022723"/>
    </source>
</evidence>
<dbReference type="PROSITE" id="PS50280">
    <property type="entry name" value="SET"/>
    <property type="match status" value="1"/>
</dbReference>
<dbReference type="SUPFAM" id="SSF144232">
    <property type="entry name" value="HIT/MYND zinc finger-like"/>
    <property type="match status" value="1"/>
</dbReference>
<name>L8GPX0_ACACF</name>
<dbReference type="PANTHER" id="PTHR46402">
    <property type="entry name" value="SET AND MYND DOMAIN-CONTAINING PROTEIN 5"/>
    <property type="match status" value="1"/>
</dbReference>
<comment type="function">
    <text evidence="1">Probable methyltransferase.</text>
</comment>
<feature type="domain" description="MYND-type" evidence="11">
    <location>
        <begin position="244"/>
        <end position="304"/>
    </location>
</feature>
<feature type="compositionally biased region" description="Basic and acidic residues" evidence="9">
    <location>
        <begin position="458"/>
        <end position="475"/>
    </location>
</feature>
<dbReference type="Gene3D" id="1.25.40.10">
    <property type="entry name" value="Tetratricopeptide repeat domain"/>
    <property type="match status" value="1"/>
</dbReference>
<feature type="domain" description="SET" evidence="10">
    <location>
        <begin position="166"/>
        <end position="559"/>
    </location>
</feature>
<dbReference type="CDD" id="cd20071">
    <property type="entry name" value="SET_SMYD"/>
    <property type="match status" value="1"/>
</dbReference>
<accession>L8GPX0</accession>
<dbReference type="PANTHER" id="PTHR46402:SF2">
    <property type="entry name" value="HISTONE-LYSINE N-TRIMETHYLTRANSFERASE SMYD5"/>
    <property type="match status" value="1"/>
</dbReference>
<dbReference type="Gene3D" id="6.10.140.2220">
    <property type="match status" value="1"/>
</dbReference>
<evidence type="ECO:0000256" key="3">
    <source>
        <dbReference type="ARBA" id="ARBA00022679"/>
    </source>
</evidence>
<dbReference type="SUPFAM" id="SSF48452">
    <property type="entry name" value="TPR-like"/>
    <property type="match status" value="1"/>
</dbReference>
<dbReference type="EMBL" id="KB008070">
    <property type="protein sequence ID" value="ELR14156.1"/>
    <property type="molecule type" value="Genomic_DNA"/>
</dbReference>
<dbReference type="OrthoDB" id="438641at2759"/>
<dbReference type="GO" id="GO:0032259">
    <property type="term" value="P:methylation"/>
    <property type="evidence" value="ECO:0007669"/>
    <property type="project" value="UniProtKB-KW"/>
</dbReference>
<dbReference type="InterPro" id="IPR011990">
    <property type="entry name" value="TPR-like_helical_dom_sf"/>
</dbReference>
<evidence type="ECO:0000259" key="10">
    <source>
        <dbReference type="PROSITE" id="PS50280"/>
    </source>
</evidence>
<dbReference type="InterPro" id="IPR046341">
    <property type="entry name" value="SET_dom_sf"/>
</dbReference>
<dbReference type="AlphaFoldDB" id="L8GPX0"/>
<keyword evidence="3 12" id="KW-0808">Transferase</keyword>
<dbReference type="Gene3D" id="2.170.270.10">
    <property type="entry name" value="SET domain"/>
    <property type="match status" value="1"/>
</dbReference>
<evidence type="ECO:0000256" key="8">
    <source>
        <dbReference type="PROSITE-ProRule" id="PRU00134"/>
    </source>
</evidence>
<organism evidence="12 13">
    <name type="scientific">Acanthamoeba castellanii (strain ATCC 30010 / Neff)</name>
    <dbReference type="NCBI Taxonomy" id="1257118"/>
    <lineage>
        <taxon>Eukaryota</taxon>
        <taxon>Amoebozoa</taxon>
        <taxon>Discosea</taxon>
        <taxon>Longamoebia</taxon>
        <taxon>Centramoebida</taxon>
        <taxon>Acanthamoebidae</taxon>
        <taxon>Acanthamoeba</taxon>
    </lineage>
</organism>
<dbReference type="PROSITE" id="PS50865">
    <property type="entry name" value="ZF_MYND_2"/>
    <property type="match status" value="1"/>
</dbReference>
<evidence type="ECO:0000256" key="1">
    <source>
        <dbReference type="ARBA" id="ARBA00004038"/>
    </source>
</evidence>
<dbReference type="Pfam" id="PF00856">
    <property type="entry name" value="SET"/>
    <property type="match status" value="1"/>
</dbReference>
<evidence type="ECO:0000256" key="2">
    <source>
        <dbReference type="ARBA" id="ARBA00022603"/>
    </source>
</evidence>
<dbReference type="KEGG" id="acan:ACA1_131490"/>
<dbReference type="SMART" id="SM00317">
    <property type="entry name" value="SET"/>
    <property type="match status" value="1"/>
</dbReference>
<reference evidence="12 13" key="1">
    <citation type="journal article" date="2013" name="Genome Biol.">
        <title>Genome of Acanthamoeba castellanii highlights extensive lateral gene transfer and early evolution of tyrosine kinase signaling.</title>
        <authorList>
            <person name="Clarke M."/>
            <person name="Lohan A.J."/>
            <person name="Liu B."/>
            <person name="Lagkouvardos I."/>
            <person name="Roy S."/>
            <person name="Zafar N."/>
            <person name="Bertelli C."/>
            <person name="Schilde C."/>
            <person name="Kianianmomeni A."/>
            <person name="Burglin T.R."/>
            <person name="Frech C."/>
            <person name="Turcotte B."/>
            <person name="Kopec K.O."/>
            <person name="Synnott J.M."/>
            <person name="Choo C."/>
            <person name="Paponov I."/>
            <person name="Finkler A."/>
            <person name="Soon Heng Tan C."/>
            <person name="Hutchins A.P."/>
            <person name="Weinmeier T."/>
            <person name="Rattei T."/>
            <person name="Chu J.S."/>
            <person name="Gimenez G."/>
            <person name="Irimia M."/>
            <person name="Rigden D.J."/>
            <person name="Fitzpatrick D.A."/>
            <person name="Lorenzo-Morales J."/>
            <person name="Bateman A."/>
            <person name="Chiu C.H."/>
            <person name="Tang P."/>
            <person name="Hegemann P."/>
            <person name="Fromm H."/>
            <person name="Raoult D."/>
            <person name="Greub G."/>
            <person name="Miranda-Saavedra D."/>
            <person name="Chen N."/>
            <person name="Nash P."/>
            <person name="Ginger M.L."/>
            <person name="Horn M."/>
            <person name="Schaap P."/>
            <person name="Caler L."/>
            <person name="Loftus B."/>
        </authorList>
    </citation>
    <scope>NUCLEOTIDE SEQUENCE [LARGE SCALE GENOMIC DNA]</scope>
    <source>
        <strain evidence="12 13">Neff</strain>
    </source>
</reference>
<dbReference type="RefSeq" id="XP_004336169.1">
    <property type="nucleotide sequence ID" value="XM_004336121.1"/>
</dbReference>
<dbReference type="GO" id="GO:0045814">
    <property type="term" value="P:negative regulation of gene expression, epigenetic"/>
    <property type="evidence" value="ECO:0007669"/>
    <property type="project" value="TreeGrafter"/>
</dbReference>
<protein>
    <submittedName>
        <fullName evidence="12">Histone-lysine N-methyltransferase</fullName>
    </submittedName>
</protein>
<evidence type="ECO:0000256" key="9">
    <source>
        <dbReference type="SAM" id="MobiDB-lite"/>
    </source>
</evidence>
<evidence type="ECO:0000313" key="13">
    <source>
        <dbReference type="Proteomes" id="UP000011083"/>
    </source>
</evidence>
<keyword evidence="13" id="KW-1185">Reference proteome</keyword>
<proteinExistence type="predicted"/>
<dbReference type="GeneID" id="14914731"/>
<dbReference type="STRING" id="1257118.L8GPX0"/>
<keyword evidence="2 12" id="KW-0489">Methyltransferase</keyword>
<sequence length="627" mass="69103">MESGNAEQQLAPVAGEATTAAAAATTTKLSQQKVQQRVKQLRTEAEAETEKGSEESLRKALTLYAEALALVLPPPPAEDEDDQELPPPTPAAAPLFGGRSTVLIKMEQPEAALLDACYAVSHDPRWAKALALSPKTQLFVEGLAQAEAAYTKSYHDSVKSIFLKDGSVEVRHINAERGKGVFAEMDYTPGQSVFIEAPRHTRFKLTAAGSGLQSPLVSHKIVAKPEAEEGGEEKELPQEDIEGCAYCLRCSLPKDRFPLSDAIHKAIYTEGVPEGVDCEHCEDEHYCSEECRKVAWAHFHKSLCVGQDPSADHPMLKLEALASECERTNPLMIARIFAMIVQRVQATNEDPRMAFAPFANFVSNEEKFPHDTQALSYIEQQLFKDMSQADKMRFAQVVNIEHFRLLNGAIMRNAQTVCPVTDLHSFLAEAADEDKPALLEAINRHLFEDEEDGDESDKDAAADGDKGKRKGEGKGHGRGPKGGKKGEDFRFENIYEFLDCPIMRNLTVGAASGLFVFANSMNHSCAPNVIVVSCFNSFLIRVIAINEIKKGDELCFSYIDEEAPFEQRQRQLEKLYLFECRCEKCAIEARIHAHIKRGPGGNNNKKPGNTAAAKKKSNAKGKKGGRR</sequence>
<dbReference type="Proteomes" id="UP000011083">
    <property type="component" value="Unassembled WGS sequence"/>
</dbReference>
<evidence type="ECO:0000259" key="11">
    <source>
        <dbReference type="PROSITE" id="PS50865"/>
    </source>
</evidence>
<dbReference type="InterPro" id="IPR001214">
    <property type="entry name" value="SET_dom"/>
</dbReference>
<evidence type="ECO:0000256" key="6">
    <source>
        <dbReference type="ARBA" id="ARBA00022771"/>
    </source>
</evidence>
<evidence type="ECO:0000256" key="4">
    <source>
        <dbReference type="ARBA" id="ARBA00022691"/>
    </source>
</evidence>
<dbReference type="GO" id="GO:0042799">
    <property type="term" value="F:histone H4K20 methyltransferase activity"/>
    <property type="evidence" value="ECO:0007669"/>
    <property type="project" value="TreeGrafter"/>
</dbReference>
<keyword evidence="4" id="KW-0949">S-adenosyl-L-methionine</keyword>
<evidence type="ECO:0000313" key="12">
    <source>
        <dbReference type="EMBL" id="ELR14156.1"/>
    </source>
</evidence>
<feature type="compositionally biased region" description="Low complexity" evidence="9">
    <location>
        <begin position="602"/>
        <end position="612"/>
    </location>
</feature>
<keyword evidence="6 8" id="KW-0863">Zinc-finger</keyword>
<feature type="region of interest" description="Disordered" evidence="9">
    <location>
        <begin position="596"/>
        <end position="627"/>
    </location>
</feature>
<feature type="compositionally biased region" description="Basic residues" evidence="9">
    <location>
        <begin position="613"/>
        <end position="627"/>
    </location>
</feature>
<feature type="region of interest" description="Disordered" evidence="9">
    <location>
        <begin position="449"/>
        <end position="485"/>
    </location>
</feature>
<keyword evidence="7" id="KW-0862">Zinc</keyword>